<feature type="transmembrane region" description="Helical" evidence="1">
    <location>
        <begin position="152"/>
        <end position="172"/>
    </location>
</feature>
<keyword evidence="3" id="KW-1185">Reference proteome</keyword>
<dbReference type="EMBL" id="AFEU01000002">
    <property type="protein sequence ID" value="EIJ79841.1"/>
    <property type="molecule type" value="Genomic_DNA"/>
</dbReference>
<dbReference type="AlphaFoldDB" id="I3E020"/>
<organism evidence="2 3">
    <name type="scientific">Bacillus methanolicus PB1</name>
    <dbReference type="NCBI Taxonomy" id="997296"/>
    <lineage>
        <taxon>Bacteria</taxon>
        <taxon>Bacillati</taxon>
        <taxon>Bacillota</taxon>
        <taxon>Bacilli</taxon>
        <taxon>Bacillales</taxon>
        <taxon>Bacillaceae</taxon>
        <taxon>Bacillus</taxon>
    </lineage>
</organism>
<feature type="transmembrane region" description="Helical" evidence="1">
    <location>
        <begin position="184"/>
        <end position="205"/>
    </location>
</feature>
<dbReference type="OrthoDB" id="2841019at2"/>
<dbReference type="RefSeq" id="WP_003351230.1">
    <property type="nucleotide sequence ID" value="NZ_AFEU01000002.1"/>
</dbReference>
<evidence type="ECO:0000313" key="3">
    <source>
        <dbReference type="Proteomes" id="UP000010523"/>
    </source>
</evidence>
<dbReference type="Proteomes" id="UP000010523">
    <property type="component" value="Unassembled WGS sequence"/>
</dbReference>
<gene>
    <name evidence="2" type="ORF">PB1_05732</name>
</gene>
<keyword evidence="1" id="KW-1133">Transmembrane helix</keyword>
<comment type="caution">
    <text evidence="2">The sequence shown here is derived from an EMBL/GenBank/DDBJ whole genome shotgun (WGS) entry which is preliminary data.</text>
</comment>
<feature type="transmembrane region" description="Helical" evidence="1">
    <location>
        <begin position="44"/>
        <end position="63"/>
    </location>
</feature>
<protein>
    <submittedName>
        <fullName evidence="2">Uncharacterized protein</fullName>
    </submittedName>
</protein>
<reference evidence="2 3" key="1">
    <citation type="journal article" date="2012" name="Appl. Environ. Microbiol.">
        <title>Genome Sequence of Thermotolerant Bacillus methanolicus: Features and Regulation Related to Methylotrophy and Production of L-Lysine and L-Glutamate from Methanol.</title>
        <authorList>
            <person name="Heggeset T.M."/>
            <person name="Krog A."/>
            <person name="Balzer S."/>
            <person name="Wentzel A."/>
            <person name="Ellingsen T.E."/>
            <person name="Brautaset T."/>
        </authorList>
    </citation>
    <scope>NUCLEOTIDE SEQUENCE [LARGE SCALE GENOMIC DNA]</scope>
    <source>
        <strain evidence="2 3">PB1</strain>
    </source>
</reference>
<accession>I3E020</accession>
<evidence type="ECO:0000256" key="1">
    <source>
        <dbReference type="SAM" id="Phobius"/>
    </source>
</evidence>
<sequence length="221" mass="25527">MLKDILDTYNRNLISIIILCLILVIPVNFISMMFVIYVSASDHFSYPGLVKLCILLINFIILFPPFSLMTMNDLEDRESGLKDYFLAFIGNFSFLLIFTFIVFALSLVGAVFLFIPTLLGAVFIFLTPVYLHSNSLKDNFSKVWISLKTENIFILIDIMMLVSLQLLVWLLAALLVDQFDNNVFVYIALRVLVNTLLFPFFYIYITRKYGEVSYKTDREIA</sequence>
<dbReference type="eggNOG" id="ENOG50332R0">
    <property type="taxonomic scope" value="Bacteria"/>
</dbReference>
<keyword evidence="1" id="KW-0812">Transmembrane</keyword>
<evidence type="ECO:0000313" key="2">
    <source>
        <dbReference type="EMBL" id="EIJ79841.1"/>
    </source>
</evidence>
<feature type="transmembrane region" description="Helical" evidence="1">
    <location>
        <begin position="12"/>
        <end position="38"/>
    </location>
</feature>
<feature type="transmembrane region" description="Helical" evidence="1">
    <location>
        <begin position="111"/>
        <end position="131"/>
    </location>
</feature>
<keyword evidence="1" id="KW-0472">Membrane</keyword>
<dbReference type="PATRIC" id="fig|997296.3.peg.1226"/>
<name>I3E020_BACMT</name>
<feature type="transmembrane region" description="Helical" evidence="1">
    <location>
        <begin position="84"/>
        <end position="105"/>
    </location>
</feature>
<proteinExistence type="predicted"/>
<dbReference type="STRING" id="997296.PB1_05732"/>